<accession>Q11DP2</accession>
<dbReference type="KEGG" id="mes:Meso_3111"/>
<dbReference type="AlphaFoldDB" id="Q11DP2"/>
<reference evidence="1" key="1">
    <citation type="submission" date="2006-06" db="EMBL/GenBank/DDBJ databases">
        <title>Complete sequence of chromosome of Chelativorans sp. BNC1.</title>
        <authorList>
            <consortium name="US DOE Joint Genome Institute"/>
            <person name="Copeland A."/>
            <person name="Lucas S."/>
            <person name="Lapidus A."/>
            <person name="Barry K."/>
            <person name="Detter J.C."/>
            <person name="Glavina del Rio T."/>
            <person name="Hammon N."/>
            <person name="Israni S."/>
            <person name="Dalin E."/>
            <person name="Tice H."/>
            <person name="Pitluck S."/>
            <person name="Chertkov O."/>
            <person name="Brettin T."/>
            <person name="Bruce D."/>
            <person name="Han C."/>
            <person name="Tapia R."/>
            <person name="Gilna P."/>
            <person name="Schmutz J."/>
            <person name="Larimer F."/>
            <person name="Land M."/>
            <person name="Hauser L."/>
            <person name="Kyrpides N."/>
            <person name="Mikhailova N."/>
            <person name="Richardson P."/>
        </authorList>
    </citation>
    <scope>NUCLEOTIDE SEQUENCE</scope>
    <source>
        <strain evidence="1">BNC1</strain>
    </source>
</reference>
<name>Q11DP2_CHESB</name>
<protein>
    <submittedName>
        <fullName evidence="1">Uncharacterized protein</fullName>
    </submittedName>
</protein>
<dbReference type="EMBL" id="CP000390">
    <property type="protein sequence ID" value="ABG64483.1"/>
    <property type="molecule type" value="Genomic_DNA"/>
</dbReference>
<dbReference type="HOGENOM" id="CLU_152397_0_0_5"/>
<dbReference type="OrthoDB" id="7907327at2"/>
<organism evidence="1">
    <name type="scientific">Chelativorans sp. (strain BNC1)</name>
    <dbReference type="NCBI Taxonomy" id="266779"/>
    <lineage>
        <taxon>Bacteria</taxon>
        <taxon>Pseudomonadati</taxon>
        <taxon>Pseudomonadota</taxon>
        <taxon>Alphaproteobacteria</taxon>
        <taxon>Hyphomicrobiales</taxon>
        <taxon>Phyllobacteriaceae</taxon>
        <taxon>Chelativorans</taxon>
    </lineage>
</organism>
<dbReference type="eggNOG" id="ENOG502ZX9P">
    <property type="taxonomic scope" value="Bacteria"/>
</dbReference>
<proteinExistence type="predicted"/>
<evidence type="ECO:0000313" key="1">
    <source>
        <dbReference type="EMBL" id="ABG64483.1"/>
    </source>
</evidence>
<gene>
    <name evidence="1" type="ordered locus">Meso_3111</name>
</gene>
<sequence>METAAFLLLIIGCTEDVSRCTELPAPAPIYADSAECENVLPTEMRRHMQGFPQIFAKCVAFDPALEEEDAQLTWRIDGNGDLIAGVEPAKTEELRVARTDG</sequence>